<feature type="domain" description="PFL" evidence="13">
    <location>
        <begin position="88"/>
        <end position="685"/>
    </location>
</feature>
<evidence type="ECO:0000256" key="4">
    <source>
        <dbReference type="ARBA" id="ARBA00022490"/>
    </source>
</evidence>
<dbReference type="EC" id="2.3.1.54" evidence="3"/>
<accession>A0A061RIN7</accession>
<evidence type="ECO:0000256" key="7">
    <source>
        <dbReference type="ARBA" id="ARBA00023277"/>
    </source>
</evidence>
<dbReference type="AlphaFoldDB" id="A0A061RIN7"/>
<comment type="similarity">
    <text evidence="2">Belongs to the glycyl radical enzyme (GRE) family. PFL subfamily.</text>
</comment>
<dbReference type="PANTHER" id="PTHR30191">
    <property type="entry name" value="FORMATE ACETYLTRANSFERASE"/>
    <property type="match status" value="1"/>
</dbReference>
<protein>
    <recommendedName>
        <fullName evidence="3">formate C-acetyltransferase</fullName>
        <ecNumber evidence="3">2.3.1.54</ecNumber>
    </recommendedName>
</protein>
<evidence type="ECO:0000256" key="3">
    <source>
        <dbReference type="ARBA" id="ARBA00013214"/>
    </source>
</evidence>
<dbReference type="GO" id="GO:0008861">
    <property type="term" value="F:formate C-acetyltransferase activity"/>
    <property type="evidence" value="ECO:0007669"/>
    <property type="project" value="UniProtKB-EC"/>
</dbReference>
<dbReference type="PROSITE" id="PS00850">
    <property type="entry name" value="GLY_RADICAL_1"/>
    <property type="match status" value="1"/>
</dbReference>
<gene>
    <name evidence="14" type="primary">PFLD</name>
    <name evidence="14" type="ORF">TSPGSL018_3982</name>
</gene>
<keyword evidence="5 14" id="KW-0808">Transferase</keyword>
<dbReference type="InterPro" id="IPR004184">
    <property type="entry name" value="PFL_dom"/>
</dbReference>
<dbReference type="InterPro" id="IPR001150">
    <property type="entry name" value="Gly_radical"/>
</dbReference>
<dbReference type="GO" id="GO:0005975">
    <property type="term" value="P:carbohydrate metabolic process"/>
    <property type="evidence" value="ECO:0007669"/>
    <property type="project" value="InterPro"/>
</dbReference>
<comment type="catalytic activity">
    <reaction evidence="9">
        <text>formate + acetyl-CoA = pyruvate + CoA</text>
        <dbReference type="Rhea" id="RHEA:11844"/>
        <dbReference type="ChEBI" id="CHEBI:15361"/>
        <dbReference type="ChEBI" id="CHEBI:15740"/>
        <dbReference type="ChEBI" id="CHEBI:57287"/>
        <dbReference type="ChEBI" id="CHEBI:57288"/>
        <dbReference type="EC" id="2.3.1.54"/>
    </reaction>
</comment>
<dbReference type="Pfam" id="PF02901">
    <property type="entry name" value="PFL-like"/>
    <property type="match status" value="1"/>
</dbReference>
<evidence type="ECO:0000256" key="5">
    <source>
        <dbReference type="ARBA" id="ARBA00022679"/>
    </source>
</evidence>
<evidence type="ECO:0000256" key="2">
    <source>
        <dbReference type="ARBA" id="ARBA00008375"/>
    </source>
</evidence>
<feature type="modified residue" description="Glycine radical" evidence="10">
    <location>
        <position position="791"/>
    </location>
</feature>
<name>A0A061RIN7_9CHLO</name>
<evidence type="ECO:0000256" key="1">
    <source>
        <dbReference type="ARBA" id="ARBA00004496"/>
    </source>
</evidence>
<dbReference type="InterPro" id="IPR050244">
    <property type="entry name" value="Auton_GlycylRad_Cofactor"/>
</dbReference>
<comment type="subcellular location">
    <subcellularLocation>
        <location evidence="1">Cytoplasm</location>
    </subcellularLocation>
</comment>
<reference evidence="14" key="1">
    <citation type="submission" date="2014-05" db="EMBL/GenBank/DDBJ databases">
        <title>The transcriptome of the halophilic microalga Tetraselmis sp. GSL018 isolated from the Great Salt Lake, Utah.</title>
        <authorList>
            <person name="Jinkerson R.E."/>
            <person name="D'Adamo S."/>
            <person name="Posewitz M.C."/>
        </authorList>
    </citation>
    <scope>NUCLEOTIDE SEQUENCE</scope>
    <source>
        <strain evidence="14">GSL018</strain>
    </source>
</reference>
<keyword evidence="4" id="KW-0963">Cytoplasm</keyword>
<organism evidence="14">
    <name type="scientific">Tetraselmis sp. GSL018</name>
    <dbReference type="NCBI Taxonomy" id="582737"/>
    <lineage>
        <taxon>Eukaryota</taxon>
        <taxon>Viridiplantae</taxon>
        <taxon>Chlorophyta</taxon>
        <taxon>core chlorophytes</taxon>
        <taxon>Chlorodendrophyceae</taxon>
        <taxon>Chlorodendrales</taxon>
        <taxon>Chlorodendraceae</taxon>
        <taxon>Tetraselmis</taxon>
    </lineage>
</organism>
<evidence type="ECO:0000256" key="11">
    <source>
        <dbReference type="SAM" id="MobiDB-lite"/>
    </source>
</evidence>
<dbReference type="SUPFAM" id="SSF51998">
    <property type="entry name" value="PFL-like glycyl radical enzymes"/>
    <property type="match status" value="1"/>
</dbReference>
<keyword evidence="7" id="KW-0119">Carbohydrate metabolism</keyword>
<feature type="domain" description="Glycine radical" evidence="12">
    <location>
        <begin position="692"/>
        <end position="816"/>
    </location>
</feature>
<dbReference type="NCBIfam" id="TIGR01255">
    <property type="entry name" value="pyr_form_ly_1"/>
    <property type="match status" value="1"/>
</dbReference>
<dbReference type="Pfam" id="PF01228">
    <property type="entry name" value="Gly_radical"/>
    <property type="match status" value="1"/>
</dbReference>
<dbReference type="PIRSF" id="PIRSF000379">
    <property type="entry name" value="For_Ac_trans_1"/>
    <property type="match status" value="1"/>
</dbReference>
<dbReference type="GO" id="GO:0005829">
    <property type="term" value="C:cytosol"/>
    <property type="evidence" value="ECO:0007669"/>
    <property type="project" value="TreeGrafter"/>
</dbReference>
<evidence type="ECO:0000259" key="13">
    <source>
        <dbReference type="PROSITE" id="PS51554"/>
    </source>
</evidence>
<feature type="region of interest" description="Disordered" evidence="11">
    <location>
        <begin position="57"/>
        <end position="82"/>
    </location>
</feature>
<dbReference type="InterPro" id="IPR005949">
    <property type="entry name" value="Form_AcTrfase"/>
</dbReference>
<evidence type="ECO:0000256" key="10">
    <source>
        <dbReference type="PROSITE-ProRule" id="PRU00493"/>
    </source>
</evidence>
<dbReference type="InterPro" id="IPR019777">
    <property type="entry name" value="Form_AcTrfase_GR_CS"/>
</dbReference>
<dbReference type="Gene3D" id="3.20.70.20">
    <property type="match status" value="1"/>
</dbReference>
<keyword evidence="6 10" id="KW-0556">Organic radical</keyword>
<evidence type="ECO:0000256" key="8">
    <source>
        <dbReference type="ARBA" id="ARBA00023315"/>
    </source>
</evidence>
<evidence type="ECO:0000259" key="12">
    <source>
        <dbReference type="PROSITE" id="PS51149"/>
    </source>
</evidence>
<dbReference type="PROSITE" id="PS51149">
    <property type="entry name" value="GLY_RADICAL_2"/>
    <property type="match status" value="1"/>
</dbReference>
<keyword evidence="8" id="KW-0012">Acyltransferase</keyword>
<dbReference type="EMBL" id="GBEZ01015674">
    <property type="protein sequence ID" value="JAC70510.1"/>
    <property type="molecule type" value="Transcribed_RNA"/>
</dbReference>
<dbReference type="PROSITE" id="PS51554">
    <property type="entry name" value="PFL"/>
    <property type="match status" value="1"/>
</dbReference>
<feature type="compositionally biased region" description="Polar residues" evidence="11">
    <location>
        <begin position="61"/>
        <end position="70"/>
    </location>
</feature>
<sequence length="816" mass="91167">MICATHLKPSLTVGCAEKIRSSSNVRVVPRFAVRSGITSKPRGSSFPKLVTASAIKEPSGAGQSVSQYSQLPDPRPVPKEPSTIDVEAFIKKNISRYEGDGTFLAKATERTTALWEKVMKLQADEIKSGGLLDIDPSVPSTITAFPPGYIDEELDQVVVGLQTDKPLKRAIKPQGGINMVNSSLKAYNIEPDQEITRQYTEIRKTHNQGVFDVYTEEMRAARKSGILTGLPDGYGRGRIIGDYRRVALYGTDALIADKQHDLSVNLKDVMDEETIQLREEVTEQIRALKQLQEMAASYGHDISRPAQTAQEATQWLYYGYLGAVKQQDGAAMSMGRIDAFLDYFFEKDLNEGRINEEEAQEIIDHFVMKLRIVKQLRTPEYNDLFAGDPTWVTCVLGGTDSTTGQHMVTRTAFRILNTLYTLGPSPEPNITILWHDKLLPQSFKDFCAQVSVDTSSIQYENDAIMSQLFGSDYSIACCVSAMREGKDMQFFGARCNMPKLLLYVMNQGRDEISGMQAGPKFAPVTEGDEPLNYFTVLERLEEGMDWLINLYVNTMNCIHYMHDKYNYESLEMALHDTYVRRFLALGISGISVIADSLSAIKHAKVTPVYNEDGLMVDFNIEGDFPKYGNDEEEADEIARYVVQSFSERMRKQYCYRKAVPTLSLLTITSNVVYGRKTGSTPDGRKRGEPFAPGANPMHGRDSRGALASLQSVAKIPYTDCLDGISNTFSLVPQVLGKGGKQEQVRNLASVLDGYFANEGHHINVNVLNRETLLDAVDNPEKYPNLTIRVSGYAVHFIKLTKEQQQEVIARTFHGMM</sequence>
<evidence type="ECO:0000256" key="9">
    <source>
        <dbReference type="ARBA" id="ARBA00049029"/>
    </source>
</evidence>
<evidence type="ECO:0000256" key="6">
    <source>
        <dbReference type="ARBA" id="ARBA00022818"/>
    </source>
</evidence>
<dbReference type="CDD" id="cd01678">
    <property type="entry name" value="PFL1"/>
    <property type="match status" value="1"/>
</dbReference>
<proteinExistence type="inferred from homology"/>
<evidence type="ECO:0000313" key="14">
    <source>
        <dbReference type="EMBL" id="JAC70510.1"/>
    </source>
</evidence>
<feature type="region of interest" description="Disordered" evidence="11">
    <location>
        <begin position="676"/>
        <end position="702"/>
    </location>
</feature>
<dbReference type="PANTHER" id="PTHR30191:SF0">
    <property type="entry name" value="FORMATE ACETYLTRANSFERASE 1"/>
    <property type="match status" value="1"/>
</dbReference>